<dbReference type="SUPFAM" id="SSF88659">
    <property type="entry name" value="Sigma3 and sigma4 domains of RNA polymerase sigma factors"/>
    <property type="match status" value="1"/>
</dbReference>
<evidence type="ECO:0000256" key="4">
    <source>
        <dbReference type="ARBA" id="ARBA00023125"/>
    </source>
</evidence>
<sequence length="259" mass="29099">MTTATAQLEIQETMSLLDVVPEPPAVENDENETDNQHAEAGNDVVEDVEDVDDTLDKPELLKQEAMVARAILGDHQAFGEIVDQYSTLMLRTAAMIVGDRDIAEDVVQDALIQAWHHLGDLRKAGALRPWLMRIVVNQCISFKRRLARTSAFMRQALSEQETDLIAQAADDHKGRMERDWDLAQAIESLPLKQRVVIVLHYYNSMTLPEMSQTLQTSENTLKKRIQAALTNLRRILRASNMDEEGHSTQHIVSFATSAA</sequence>
<keyword evidence="5 6" id="KW-0804">Transcription</keyword>
<dbReference type="NCBIfam" id="TIGR02937">
    <property type="entry name" value="sigma70-ECF"/>
    <property type="match status" value="1"/>
</dbReference>
<dbReference type="CDD" id="cd06171">
    <property type="entry name" value="Sigma70_r4"/>
    <property type="match status" value="1"/>
</dbReference>
<evidence type="ECO:0000256" key="2">
    <source>
        <dbReference type="ARBA" id="ARBA00023015"/>
    </source>
</evidence>
<dbReference type="InterPro" id="IPR000838">
    <property type="entry name" value="RNA_pol_sigma70_ECF_CS"/>
</dbReference>
<feature type="region of interest" description="Disordered" evidence="7">
    <location>
        <begin position="18"/>
        <end position="43"/>
    </location>
</feature>
<evidence type="ECO:0000256" key="6">
    <source>
        <dbReference type="RuleBase" id="RU000716"/>
    </source>
</evidence>
<dbReference type="InterPro" id="IPR013324">
    <property type="entry name" value="RNA_pol_sigma_r3/r4-like"/>
</dbReference>
<dbReference type="Proteomes" id="UP001344906">
    <property type="component" value="Unassembled WGS sequence"/>
</dbReference>
<evidence type="ECO:0000259" key="9">
    <source>
        <dbReference type="Pfam" id="PF08281"/>
    </source>
</evidence>
<dbReference type="InterPro" id="IPR039425">
    <property type="entry name" value="RNA_pol_sigma-70-like"/>
</dbReference>
<evidence type="ECO:0000313" key="11">
    <source>
        <dbReference type="Proteomes" id="UP001344906"/>
    </source>
</evidence>
<keyword evidence="2 6" id="KW-0805">Transcription regulation</keyword>
<comment type="similarity">
    <text evidence="1 6">Belongs to the sigma-70 factor family. ECF subfamily.</text>
</comment>
<feature type="domain" description="RNA polymerase sigma factor 70 region 4 type 2" evidence="9">
    <location>
        <begin position="182"/>
        <end position="231"/>
    </location>
</feature>
<dbReference type="SUPFAM" id="SSF88946">
    <property type="entry name" value="Sigma2 domain of RNA polymerase sigma factors"/>
    <property type="match status" value="1"/>
</dbReference>
<dbReference type="Pfam" id="PF04542">
    <property type="entry name" value="Sigma70_r2"/>
    <property type="match status" value="1"/>
</dbReference>
<keyword evidence="4 6" id="KW-0238">DNA-binding</keyword>
<keyword evidence="3 6" id="KW-0731">Sigma factor</keyword>
<dbReference type="InterPro" id="IPR036388">
    <property type="entry name" value="WH-like_DNA-bd_sf"/>
</dbReference>
<name>A0ABQ6FWE7_9CHLR</name>
<evidence type="ECO:0000256" key="1">
    <source>
        <dbReference type="ARBA" id="ARBA00010641"/>
    </source>
</evidence>
<evidence type="ECO:0000259" key="8">
    <source>
        <dbReference type="Pfam" id="PF04542"/>
    </source>
</evidence>
<dbReference type="Gene3D" id="1.10.1740.10">
    <property type="match status" value="1"/>
</dbReference>
<dbReference type="PANTHER" id="PTHR43133:SF51">
    <property type="entry name" value="RNA POLYMERASE SIGMA FACTOR"/>
    <property type="match status" value="1"/>
</dbReference>
<evidence type="ECO:0000256" key="7">
    <source>
        <dbReference type="SAM" id="MobiDB-lite"/>
    </source>
</evidence>
<dbReference type="InterPro" id="IPR007627">
    <property type="entry name" value="RNA_pol_sigma70_r2"/>
</dbReference>
<protein>
    <recommendedName>
        <fullName evidence="6">RNA polymerase sigma factor</fullName>
    </recommendedName>
</protein>
<reference evidence="10 11" key="1">
    <citation type="submission" date="2023-02" db="EMBL/GenBank/DDBJ databases">
        <title>Dictyobacter halimunensis sp. nov., a new member of the class Ktedonobacteria from forest soil in a geothermal area.</title>
        <authorList>
            <person name="Rachmania M.K."/>
            <person name="Ningsih F."/>
            <person name="Sakai Y."/>
            <person name="Yabe S."/>
            <person name="Yokota A."/>
            <person name="Sjamsuridzal W."/>
        </authorList>
    </citation>
    <scope>NUCLEOTIDE SEQUENCE [LARGE SCALE GENOMIC DNA]</scope>
    <source>
        <strain evidence="10 11">S3.2.2.5</strain>
    </source>
</reference>
<dbReference type="InterPro" id="IPR013325">
    <property type="entry name" value="RNA_pol_sigma_r2"/>
</dbReference>
<evidence type="ECO:0000313" key="10">
    <source>
        <dbReference type="EMBL" id="GLV58589.1"/>
    </source>
</evidence>
<feature type="domain" description="RNA polymerase sigma-70 region 2" evidence="8">
    <location>
        <begin position="82"/>
        <end position="149"/>
    </location>
</feature>
<dbReference type="InterPro" id="IPR013249">
    <property type="entry name" value="RNA_pol_sigma70_r4_t2"/>
</dbReference>
<accession>A0ABQ6FWE7</accession>
<dbReference type="RefSeq" id="WP_338254854.1">
    <property type="nucleotide sequence ID" value="NZ_BSRI01000002.1"/>
</dbReference>
<evidence type="ECO:0000256" key="5">
    <source>
        <dbReference type="ARBA" id="ARBA00023163"/>
    </source>
</evidence>
<proteinExistence type="inferred from homology"/>
<comment type="caution">
    <text evidence="10">The sequence shown here is derived from an EMBL/GenBank/DDBJ whole genome shotgun (WGS) entry which is preliminary data.</text>
</comment>
<gene>
    <name evidence="10" type="ORF">KDH_54200</name>
</gene>
<dbReference type="PROSITE" id="PS01063">
    <property type="entry name" value="SIGMA70_ECF"/>
    <property type="match status" value="1"/>
</dbReference>
<dbReference type="PANTHER" id="PTHR43133">
    <property type="entry name" value="RNA POLYMERASE ECF-TYPE SIGMA FACTO"/>
    <property type="match status" value="1"/>
</dbReference>
<organism evidence="10 11">
    <name type="scientific">Dictyobacter halimunensis</name>
    <dbReference type="NCBI Taxonomy" id="3026934"/>
    <lineage>
        <taxon>Bacteria</taxon>
        <taxon>Bacillati</taxon>
        <taxon>Chloroflexota</taxon>
        <taxon>Ktedonobacteria</taxon>
        <taxon>Ktedonobacterales</taxon>
        <taxon>Dictyobacteraceae</taxon>
        <taxon>Dictyobacter</taxon>
    </lineage>
</organism>
<evidence type="ECO:0000256" key="3">
    <source>
        <dbReference type="ARBA" id="ARBA00023082"/>
    </source>
</evidence>
<dbReference type="Gene3D" id="1.10.10.10">
    <property type="entry name" value="Winged helix-like DNA-binding domain superfamily/Winged helix DNA-binding domain"/>
    <property type="match status" value="1"/>
</dbReference>
<dbReference type="InterPro" id="IPR014284">
    <property type="entry name" value="RNA_pol_sigma-70_dom"/>
</dbReference>
<dbReference type="EMBL" id="BSRI01000002">
    <property type="protein sequence ID" value="GLV58589.1"/>
    <property type="molecule type" value="Genomic_DNA"/>
</dbReference>
<dbReference type="Pfam" id="PF08281">
    <property type="entry name" value="Sigma70_r4_2"/>
    <property type="match status" value="1"/>
</dbReference>
<keyword evidence="11" id="KW-1185">Reference proteome</keyword>